<dbReference type="EMBL" id="LGUS01000034">
    <property type="protein sequence ID" value="KOG41956.1"/>
    <property type="molecule type" value="Genomic_DNA"/>
</dbReference>
<proteinExistence type="predicted"/>
<reference evidence="4" key="1">
    <citation type="submission" date="2015-07" db="EMBL/GenBank/DDBJ databases">
        <authorList>
            <person name="Ju K.-S."/>
            <person name="Doroghazi J.R."/>
            <person name="Metcalf W.W."/>
        </authorList>
    </citation>
    <scope>NUCLEOTIDE SEQUENCE [LARGE SCALE GENOMIC DNA]</scope>
    <source>
        <strain evidence="4">NRRL 2290</strain>
    </source>
</reference>
<sequence length="420" mass="43888">MPVDQHSDPFEDRLGAALRQTGDTFAPDGAALAAAGRARGRRLRLRRRAAVVSGAASLALVGAGAALVLPGDDSAEAGRSSVASGPTVGSSPTPTAQALSRTEMISTLRTLLPEGQISGGDARGTNEDLPPYAQVVFDDGKGAGSISLGLDRIEPGSDRAREVAECPDKTLTSYDSCTSTRLPDGSLIKIFRGYEYPDRREDTKLWTADLITPAGQYVTVSEWNAAAEKGAPVSRPNPPLSEAQLEKLVSAEVWRQAVDAMPEDAAKTESSAPVTGPVAVDGDTIGQTLAGLLPKGVEVVSKGGQDTEYAYLVVDDGKGRSLVQINVQPDMRDVAHQLFGAGSEIRPDGTLVAVRQGLGEKSGAGVVMLTADTMRTNGMRVVVSAFNTGDQNSDATRATPALTVGQLKEIALSPKWERIA</sequence>
<evidence type="ECO:0000256" key="2">
    <source>
        <dbReference type="SAM" id="Phobius"/>
    </source>
</evidence>
<evidence type="ECO:0000313" key="4">
    <source>
        <dbReference type="Proteomes" id="UP000037251"/>
    </source>
</evidence>
<keyword evidence="2" id="KW-0472">Membrane</keyword>
<feature type="transmembrane region" description="Helical" evidence="2">
    <location>
        <begin position="49"/>
        <end position="69"/>
    </location>
</feature>
<keyword evidence="2" id="KW-0812">Transmembrane</keyword>
<evidence type="ECO:0000313" key="3">
    <source>
        <dbReference type="EMBL" id="KOG41956.1"/>
    </source>
</evidence>
<evidence type="ECO:0000256" key="1">
    <source>
        <dbReference type="SAM" id="MobiDB-lite"/>
    </source>
</evidence>
<comment type="caution">
    <text evidence="3">The sequence shown here is derived from an EMBL/GenBank/DDBJ whole genome shotgun (WGS) entry which is preliminary data.</text>
</comment>
<dbReference type="STRING" id="67356.AQJ84_34345"/>
<accession>A0A0L8LUY2</accession>
<dbReference type="AlphaFoldDB" id="A0A0L8LUY2"/>
<dbReference type="Proteomes" id="UP000037251">
    <property type="component" value="Unassembled WGS sequence"/>
</dbReference>
<dbReference type="RefSeq" id="WP_030045834.1">
    <property type="nucleotide sequence ID" value="NZ_KL575687.1"/>
</dbReference>
<evidence type="ECO:0008006" key="5">
    <source>
        <dbReference type="Google" id="ProtNLM"/>
    </source>
</evidence>
<keyword evidence="2" id="KW-1133">Transmembrane helix</keyword>
<feature type="compositionally biased region" description="Polar residues" evidence="1">
    <location>
        <begin position="81"/>
        <end position="97"/>
    </location>
</feature>
<dbReference type="PATRIC" id="fig|67356.5.peg.1366"/>
<dbReference type="eggNOG" id="ENOG5033RRU">
    <property type="taxonomic scope" value="Bacteria"/>
</dbReference>
<dbReference type="OrthoDB" id="3686068at2"/>
<name>A0A0L8LUY2_9ACTN</name>
<gene>
    <name evidence="3" type="ORF">ADK37_06205</name>
</gene>
<feature type="region of interest" description="Disordered" evidence="1">
    <location>
        <begin position="73"/>
        <end position="97"/>
    </location>
</feature>
<organism evidence="3 4">
    <name type="scientific">Streptomyces resistomycificus</name>
    <dbReference type="NCBI Taxonomy" id="67356"/>
    <lineage>
        <taxon>Bacteria</taxon>
        <taxon>Bacillati</taxon>
        <taxon>Actinomycetota</taxon>
        <taxon>Actinomycetes</taxon>
        <taxon>Kitasatosporales</taxon>
        <taxon>Streptomycetaceae</taxon>
        <taxon>Streptomyces</taxon>
        <taxon>Streptomyces aurantiacus group</taxon>
    </lineage>
</organism>
<keyword evidence="4" id="KW-1185">Reference proteome</keyword>
<protein>
    <recommendedName>
        <fullName evidence="5">LigA protein</fullName>
    </recommendedName>
</protein>